<reference evidence="3 4" key="1">
    <citation type="submission" date="2018-06" db="EMBL/GenBank/DDBJ databases">
        <authorList>
            <consortium name="Pathogen Informatics"/>
            <person name="Doyle S."/>
        </authorList>
    </citation>
    <scope>NUCLEOTIDE SEQUENCE [LARGE SCALE GENOMIC DNA]</scope>
    <source>
        <strain evidence="3 4">NCTC13184</strain>
    </source>
</reference>
<accession>A0A378WSI7</accession>
<organism evidence="3 4">
    <name type="scientific">Nocardia africana</name>
    <dbReference type="NCBI Taxonomy" id="134964"/>
    <lineage>
        <taxon>Bacteria</taxon>
        <taxon>Bacillati</taxon>
        <taxon>Actinomycetota</taxon>
        <taxon>Actinomycetes</taxon>
        <taxon>Mycobacteriales</taxon>
        <taxon>Nocardiaceae</taxon>
        <taxon>Nocardia</taxon>
    </lineage>
</organism>
<proteinExistence type="predicted"/>
<feature type="domain" description="DnaJ homologue subfamily C member 28 conserved" evidence="2">
    <location>
        <begin position="14"/>
        <end position="83"/>
    </location>
</feature>
<dbReference type="InterPro" id="IPR018961">
    <property type="entry name" value="DnaJ_homolog_subfam-C_membr-28"/>
</dbReference>
<evidence type="ECO:0000256" key="1">
    <source>
        <dbReference type="SAM" id="MobiDB-lite"/>
    </source>
</evidence>
<evidence type="ECO:0000313" key="3">
    <source>
        <dbReference type="EMBL" id="SUA43697.1"/>
    </source>
</evidence>
<feature type="region of interest" description="Disordered" evidence="1">
    <location>
        <begin position="136"/>
        <end position="178"/>
    </location>
</feature>
<protein>
    <submittedName>
        <fullName evidence="3">Domain of uncharacterized function (DUF1992)</fullName>
    </submittedName>
</protein>
<evidence type="ECO:0000259" key="2">
    <source>
        <dbReference type="Pfam" id="PF09350"/>
    </source>
</evidence>
<dbReference type="RefSeq" id="WP_062965049.1">
    <property type="nucleotide sequence ID" value="NZ_JAJFOE010000001.1"/>
</dbReference>
<evidence type="ECO:0000313" key="4">
    <source>
        <dbReference type="Proteomes" id="UP000255082"/>
    </source>
</evidence>
<dbReference type="Pfam" id="PF09350">
    <property type="entry name" value="DJC28_CD"/>
    <property type="match status" value="1"/>
</dbReference>
<dbReference type="EMBL" id="UGRU01000001">
    <property type="protein sequence ID" value="SUA43697.1"/>
    <property type="molecule type" value="Genomic_DNA"/>
</dbReference>
<dbReference type="OrthoDB" id="3395286at2"/>
<dbReference type="AlphaFoldDB" id="A0A378WSI7"/>
<gene>
    <name evidence="3" type="ORF">NCTC13184_03067</name>
</gene>
<sequence length="178" mass="20495">MTERKPAGMGFESWIDKQIREATERGEFDNLAGTGKPLPGMGEPYDENWWLNNYMRREGVGGEALLPTSLVLRRDLERLPERVAEMDSEAEVRAYVSDLNGRIVEWIRMPHGPHVRLAPARPDEVVARWRADRRIRQRRASASGSGKDAPASTSTRYRDSRPRWWRRLTRRDRPGGAT</sequence>
<name>A0A378WSI7_9NOCA</name>
<dbReference type="Proteomes" id="UP000255082">
    <property type="component" value="Unassembled WGS sequence"/>
</dbReference>